<feature type="domain" description="Retrotransposon gag" evidence="2">
    <location>
        <begin position="167"/>
        <end position="253"/>
    </location>
</feature>
<proteinExistence type="predicted"/>
<dbReference type="InterPro" id="IPR032567">
    <property type="entry name" value="RTL1-rel"/>
</dbReference>
<sequence>MKPSLELEDKSEDKSENKSENKSESEHNSVPETTEPTTESVPVASSSTEVTFSPTAALSPISPVSQNTIILPLALPSTQTVLIVTMAAPPTMAELQGLIQTMIQQQTTLTNTVTDMTNNMSTNKGVSKPQNYDGKRSDEARCFLASFALWARGIPALMADDRKLIKSAISFLEGDAAIWATPISENISNVAENIPGITLLHPNWNLFQNAFKGRFEMVDAIADAKQLLKLLWQGRDTVATYVFTFKQYPSQTGYLDSNLRDCFYNHLADRIKNALAFSNRNTSALEHLIDECILIDNRQTQRARERNSQNISFNNFPNSGVGRTFPNPLAPTSFTPSRRDPNAMDVDATNTNWTANEYQRFMVGKYYGCGSKSHRKSEGHHEQDVCNHCRLTGHLANVCRRKFLGLSRPTARTLSATLDFAVMQIFRVHQ</sequence>
<evidence type="ECO:0000259" key="2">
    <source>
        <dbReference type="Pfam" id="PF03732"/>
    </source>
</evidence>
<evidence type="ECO:0000313" key="3">
    <source>
        <dbReference type="EMBL" id="KAF5392593.1"/>
    </source>
</evidence>
<dbReference type="OrthoDB" id="2266810at2759"/>
<accession>A0A8H5I072</accession>
<dbReference type="Proteomes" id="UP000518752">
    <property type="component" value="Unassembled WGS sequence"/>
</dbReference>
<keyword evidence="4" id="KW-1185">Reference proteome</keyword>
<dbReference type="PANTHER" id="PTHR15503:SF22">
    <property type="entry name" value="TRANSPOSON TY3-I GAG POLYPROTEIN"/>
    <property type="match status" value="1"/>
</dbReference>
<comment type="caution">
    <text evidence="3">The sequence shown here is derived from an EMBL/GenBank/DDBJ whole genome shotgun (WGS) entry which is preliminary data.</text>
</comment>
<dbReference type="AlphaFoldDB" id="A0A8H5I072"/>
<dbReference type="EMBL" id="JAACJN010000005">
    <property type="protein sequence ID" value="KAF5392593.1"/>
    <property type="molecule type" value="Genomic_DNA"/>
</dbReference>
<name>A0A8H5I072_9AGAR</name>
<dbReference type="Pfam" id="PF03732">
    <property type="entry name" value="Retrotrans_gag"/>
    <property type="match status" value="1"/>
</dbReference>
<feature type="compositionally biased region" description="Basic and acidic residues" evidence="1">
    <location>
        <begin position="1"/>
        <end position="29"/>
    </location>
</feature>
<evidence type="ECO:0000256" key="1">
    <source>
        <dbReference type="SAM" id="MobiDB-lite"/>
    </source>
</evidence>
<feature type="compositionally biased region" description="Low complexity" evidence="1">
    <location>
        <begin position="30"/>
        <end position="43"/>
    </location>
</feature>
<organism evidence="3 4">
    <name type="scientific">Collybiopsis confluens</name>
    <dbReference type="NCBI Taxonomy" id="2823264"/>
    <lineage>
        <taxon>Eukaryota</taxon>
        <taxon>Fungi</taxon>
        <taxon>Dikarya</taxon>
        <taxon>Basidiomycota</taxon>
        <taxon>Agaricomycotina</taxon>
        <taxon>Agaricomycetes</taxon>
        <taxon>Agaricomycetidae</taxon>
        <taxon>Agaricales</taxon>
        <taxon>Marasmiineae</taxon>
        <taxon>Omphalotaceae</taxon>
        <taxon>Collybiopsis</taxon>
    </lineage>
</organism>
<dbReference type="PANTHER" id="PTHR15503">
    <property type="entry name" value="LDOC1 RELATED"/>
    <property type="match status" value="1"/>
</dbReference>
<reference evidence="3 4" key="1">
    <citation type="journal article" date="2020" name="ISME J.">
        <title>Uncovering the hidden diversity of litter-decomposition mechanisms in mushroom-forming fungi.</title>
        <authorList>
            <person name="Floudas D."/>
            <person name="Bentzer J."/>
            <person name="Ahren D."/>
            <person name="Johansson T."/>
            <person name="Persson P."/>
            <person name="Tunlid A."/>
        </authorList>
    </citation>
    <scope>NUCLEOTIDE SEQUENCE [LARGE SCALE GENOMIC DNA]</scope>
    <source>
        <strain evidence="3 4">CBS 406.79</strain>
    </source>
</reference>
<gene>
    <name evidence="3" type="ORF">D9757_002091</name>
</gene>
<dbReference type="InterPro" id="IPR005162">
    <property type="entry name" value="Retrotrans_gag_dom"/>
</dbReference>
<protein>
    <recommendedName>
        <fullName evidence="2">Retrotransposon gag domain-containing protein</fullName>
    </recommendedName>
</protein>
<evidence type="ECO:0000313" key="4">
    <source>
        <dbReference type="Proteomes" id="UP000518752"/>
    </source>
</evidence>
<feature type="region of interest" description="Disordered" evidence="1">
    <location>
        <begin position="1"/>
        <end position="48"/>
    </location>
</feature>